<dbReference type="Proteomes" id="UP000539313">
    <property type="component" value="Unassembled WGS sequence"/>
</dbReference>
<proteinExistence type="predicted"/>
<feature type="region of interest" description="Disordered" evidence="1">
    <location>
        <begin position="145"/>
        <end position="175"/>
    </location>
</feature>
<evidence type="ECO:0000313" key="2">
    <source>
        <dbReference type="EMBL" id="MBA9004893.1"/>
    </source>
</evidence>
<evidence type="ECO:0008006" key="4">
    <source>
        <dbReference type="Google" id="ProtNLM"/>
    </source>
</evidence>
<dbReference type="EMBL" id="JACJII010000001">
    <property type="protein sequence ID" value="MBA9004893.1"/>
    <property type="molecule type" value="Genomic_DNA"/>
</dbReference>
<dbReference type="InterPro" id="IPR036249">
    <property type="entry name" value="Thioredoxin-like_sf"/>
</dbReference>
<evidence type="ECO:0000256" key="1">
    <source>
        <dbReference type="SAM" id="MobiDB-lite"/>
    </source>
</evidence>
<dbReference type="RefSeq" id="WP_119730950.1">
    <property type="nucleotide sequence ID" value="NZ_JACJII010000001.1"/>
</dbReference>
<reference evidence="2 3" key="1">
    <citation type="submission" date="2020-08" db="EMBL/GenBank/DDBJ databases">
        <title>Sequencing the genomes of 1000 actinobacteria strains.</title>
        <authorList>
            <person name="Klenk H.-P."/>
        </authorList>
    </citation>
    <scope>NUCLEOTIDE SEQUENCE [LARGE SCALE GENOMIC DNA]</scope>
    <source>
        <strain evidence="2 3">DSM 45823</strain>
    </source>
</reference>
<protein>
    <recommendedName>
        <fullName evidence="4">Thioredoxin domain-containing protein</fullName>
    </recommendedName>
</protein>
<dbReference type="AlphaFoldDB" id="A0A7W3MZR9"/>
<evidence type="ECO:0000313" key="3">
    <source>
        <dbReference type="Proteomes" id="UP000539313"/>
    </source>
</evidence>
<name>A0A7W3MZR9_9ACTN</name>
<keyword evidence="3" id="KW-1185">Reference proteome</keyword>
<organism evidence="2 3">
    <name type="scientific">Thermomonospora cellulosilytica</name>
    <dbReference type="NCBI Taxonomy" id="1411118"/>
    <lineage>
        <taxon>Bacteria</taxon>
        <taxon>Bacillati</taxon>
        <taxon>Actinomycetota</taxon>
        <taxon>Actinomycetes</taxon>
        <taxon>Streptosporangiales</taxon>
        <taxon>Thermomonosporaceae</taxon>
        <taxon>Thermomonospora</taxon>
    </lineage>
</organism>
<gene>
    <name evidence="2" type="ORF">HNR21_003775</name>
</gene>
<comment type="caution">
    <text evidence="2">The sequence shown here is derived from an EMBL/GenBank/DDBJ whole genome shotgun (WGS) entry which is preliminary data.</text>
</comment>
<accession>A0A7W3MZR9</accession>
<sequence length="175" mass="18056">MGFETTILLLTWAAIALLAFVVAGLVRRVHLLASGDRPADPGPAPGTPAPHFARLAPDPAAERTLLLFLDADCGVCPQVLAELRAIRAGQDRPPPAAALYAGRAPEEPAGHVTVHAGEAGLFEDYRIPAVPFAVLVDRSGRVRAARPVGSPGALRDLLADSSGSGRPATAPGRPS</sequence>
<dbReference type="SUPFAM" id="SSF52833">
    <property type="entry name" value="Thioredoxin-like"/>
    <property type="match status" value="1"/>
</dbReference>